<keyword evidence="3" id="KW-1185">Reference proteome</keyword>
<feature type="compositionally biased region" description="Low complexity" evidence="1">
    <location>
        <begin position="96"/>
        <end position="109"/>
    </location>
</feature>
<protein>
    <submittedName>
        <fullName evidence="2">Uncharacterized protein</fullName>
    </submittedName>
</protein>
<feature type="compositionally biased region" description="Low complexity" evidence="1">
    <location>
        <begin position="170"/>
        <end position="181"/>
    </location>
</feature>
<organism evidence="2 3">
    <name type="scientific">Modicella reniformis</name>
    <dbReference type="NCBI Taxonomy" id="1440133"/>
    <lineage>
        <taxon>Eukaryota</taxon>
        <taxon>Fungi</taxon>
        <taxon>Fungi incertae sedis</taxon>
        <taxon>Mucoromycota</taxon>
        <taxon>Mortierellomycotina</taxon>
        <taxon>Mortierellomycetes</taxon>
        <taxon>Mortierellales</taxon>
        <taxon>Mortierellaceae</taxon>
        <taxon>Modicella</taxon>
    </lineage>
</organism>
<sequence length="233" mass="24481">MSRMSQDEGTASRVLTSIAIEDRYKDMAPAQGQRRSRSSQDLYDGVYKESALVYERAPAAQHRGSQSSTFTNDSSSTSSSVTRVAGSERETRSELSTLGDADTSTASAADIKDEDPLFNSDAPRVDFADGCSLIPSPPPSPSPVHSGSGSVSVRTSASTMAGDALRQTDTRNSNTTNSSSNISGGLLEEPKISLLSTSYPPPKTSLSFTPATAAAVEDNPQDTTSPPSPLRPL</sequence>
<reference evidence="2" key="1">
    <citation type="journal article" date="2020" name="Fungal Divers.">
        <title>Resolving the Mortierellaceae phylogeny through synthesis of multi-gene phylogenetics and phylogenomics.</title>
        <authorList>
            <person name="Vandepol N."/>
            <person name="Liber J."/>
            <person name="Desiro A."/>
            <person name="Na H."/>
            <person name="Kennedy M."/>
            <person name="Barry K."/>
            <person name="Grigoriev I.V."/>
            <person name="Miller A.N."/>
            <person name="O'Donnell K."/>
            <person name="Stajich J.E."/>
            <person name="Bonito G."/>
        </authorList>
    </citation>
    <scope>NUCLEOTIDE SEQUENCE</scope>
    <source>
        <strain evidence="2">MES-2147</strain>
    </source>
</reference>
<accession>A0A9P6MHY8</accession>
<feature type="compositionally biased region" description="Low complexity" evidence="1">
    <location>
        <begin position="143"/>
        <end position="153"/>
    </location>
</feature>
<gene>
    <name evidence="2" type="ORF">BGZ65_002709</name>
</gene>
<feature type="compositionally biased region" description="Polar residues" evidence="1">
    <location>
        <begin position="194"/>
        <end position="210"/>
    </location>
</feature>
<evidence type="ECO:0000256" key="1">
    <source>
        <dbReference type="SAM" id="MobiDB-lite"/>
    </source>
</evidence>
<evidence type="ECO:0000313" key="3">
    <source>
        <dbReference type="Proteomes" id="UP000749646"/>
    </source>
</evidence>
<feature type="region of interest" description="Disordered" evidence="1">
    <location>
        <begin position="57"/>
        <end position="233"/>
    </location>
</feature>
<feature type="region of interest" description="Disordered" evidence="1">
    <location>
        <begin position="23"/>
        <end position="42"/>
    </location>
</feature>
<dbReference type="AlphaFoldDB" id="A0A9P6MHY8"/>
<feature type="non-terminal residue" evidence="2">
    <location>
        <position position="233"/>
    </location>
</feature>
<dbReference type="Proteomes" id="UP000749646">
    <property type="component" value="Unassembled WGS sequence"/>
</dbReference>
<evidence type="ECO:0000313" key="2">
    <source>
        <dbReference type="EMBL" id="KAG0002351.1"/>
    </source>
</evidence>
<name>A0A9P6MHY8_9FUNG</name>
<comment type="caution">
    <text evidence="2">The sequence shown here is derived from an EMBL/GenBank/DDBJ whole genome shotgun (WGS) entry which is preliminary data.</text>
</comment>
<proteinExistence type="predicted"/>
<feature type="compositionally biased region" description="Low complexity" evidence="1">
    <location>
        <begin position="65"/>
        <end position="82"/>
    </location>
</feature>
<dbReference type="EMBL" id="JAAAHW010000446">
    <property type="protein sequence ID" value="KAG0002351.1"/>
    <property type="molecule type" value="Genomic_DNA"/>
</dbReference>